<keyword evidence="12 19" id="KW-0675">Receptor</keyword>
<evidence type="ECO:0000256" key="15">
    <source>
        <dbReference type="PROSITE-ProRule" id="PRU10144"/>
    </source>
</evidence>
<accession>A0A7G5EM56</accession>
<keyword evidence="3 14" id="KW-0813">Transport</keyword>
<evidence type="ECO:0000256" key="14">
    <source>
        <dbReference type="PROSITE-ProRule" id="PRU01360"/>
    </source>
</evidence>
<evidence type="ECO:0000256" key="2">
    <source>
        <dbReference type="ARBA" id="ARBA00009810"/>
    </source>
</evidence>
<keyword evidence="10 16" id="KW-0798">TonB box</keyword>
<dbReference type="GO" id="GO:0009279">
    <property type="term" value="C:cell outer membrane"/>
    <property type="evidence" value="ECO:0007669"/>
    <property type="project" value="UniProtKB-SubCell"/>
</dbReference>
<dbReference type="Gene3D" id="3.55.50.30">
    <property type="match status" value="1"/>
</dbReference>
<dbReference type="FunFam" id="2.170.130.10:FF:000010">
    <property type="entry name" value="Ferripyoverdine receptor"/>
    <property type="match status" value="1"/>
</dbReference>
<dbReference type="SMART" id="SM00965">
    <property type="entry name" value="STN"/>
    <property type="match status" value="1"/>
</dbReference>
<reference evidence="19 20" key="1">
    <citation type="journal article" date="2020" name="G3 (Bethesda)">
        <title>CeMbio - The Caenorhabditis elegans Microbiome Resource.</title>
        <authorList>
            <person name="Dirksen P."/>
            <person name="Assie A."/>
            <person name="Zimmermann J."/>
            <person name="Zhang F."/>
            <person name="Tietje A.M."/>
            <person name="Marsh S.A."/>
            <person name="Felix M.A."/>
            <person name="Shapira M."/>
            <person name="Kaleta C."/>
            <person name="Schulenburg H."/>
            <person name="Samuel B."/>
        </authorList>
    </citation>
    <scope>NUCLEOTIDE SEQUENCE [LARGE SCALE GENOMIC DNA]</scope>
    <source>
        <strain evidence="19 20">BIGb0172</strain>
    </source>
</reference>
<dbReference type="Pfam" id="PF00593">
    <property type="entry name" value="TonB_dep_Rec_b-barrel"/>
    <property type="match status" value="1"/>
</dbReference>
<evidence type="ECO:0000313" key="20">
    <source>
        <dbReference type="Proteomes" id="UP000515240"/>
    </source>
</evidence>
<dbReference type="Pfam" id="PF07660">
    <property type="entry name" value="STN"/>
    <property type="match status" value="1"/>
</dbReference>
<evidence type="ECO:0000259" key="18">
    <source>
        <dbReference type="SMART" id="SM00965"/>
    </source>
</evidence>
<comment type="similarity">
    <text evidence="2 14 16">Belongs to the TonB-dependent receptor family.</text>
</comment>
<dbReference type="PROSITE" id="PS52016">
    <property type="entry name" value="TONB_DEPENDENT_REC_3"/>
    <property type="match status" value="1"/>
</dbReference>
<dbReference type="InterPro" id="IPR037066">
    <property type="entry name" value="Plug_dom_sf"/>
</dbReference>
<evidence type="ECO:0000256" key="16">
    <source>
        <dbReference type="RuleBase" id="RU003357"/>
    </source>
</evidence>
<dbReference type="KEGG" id="cpis:HS961_20780"/>
<dbReference type="NCBIfam" id="TIGR01783">
    <property type="entry name" value="TonB-siderophor"/>
    <property type="match status" value="1"/>
</dbReference>
<evidence type="ECO:0000256" key="5">
    <source>
        <dbReference type="ARBA" id="ARBA00022496"/>
    </source>
</evidence>
<proteinExistence type="inferred from homology"/>
<evidence type="ECO:0000256" key="3">
    <source>
        <dbReference type="ARBA" id="ARBA00022448"/>
    </source>
</evidence>
<dbReference type="Gene3D" id="2.40.170.20">
    <property type="entry name" value="TonB-dependent receptor, beta-barrel domain"/>
    <property type="match status" value="1"/>
</dbReference>
<dbReference type="GO" id="GO:0015891">
    <property type="term" value="P:siderophore transport"/>
    <property type="evidence" value="ECO:0007669"/>
    <property type="project" value="InterPro"/>
</dbReference>
<evidence type="ECO:0000256" key="6">
    <source>
        <dbReference type="ARBA" id="ARBA00022692"/>
    </source>
</evidence>
<evidence type="ECO:0000256" key="1">
    <source>
        <dbReference type="ARBA" id="ARBA00004571"/>
    </source>
</evidence>
<dbReference type="Proteomes" id="UP000515240">
    <property type="component" value="Chromosome"/>
</dbReference>
<evidence type="ECO:0000256" key="12">
    <source>
        <dbReference type="ARBA" id="ARBA00023170"/>
    </source>
</evidence>
<keyword evidence="5" id="KW-0410">Iron transport</keyword>
<keyword evidence="9" id="KW-0406">Ion transport</keyword>
<feature type="signal peptide" evidence="17">
    <location>
        <begin position="1"/>
        <end position="24"/>
    </location>
</feature>
<organism evidence="19 20">
    <name type="scientific">Comamonas piscis</name>
    <dbReference type="NCBI Taxonomy" id="1562974"/>
    <lineage>
        <taxon>Bacteria</taxon>
        <taxon>Pseudomonadati</taxon>
        <taxon>Pseudomonadota</taxon>
        <taxon>Betaproteobacteria</taxon>
        <taxon>Burkholderiales</taxon>
        <taxon>Comamonadaceae</taxon>
        <taxon>Comamonas</taxon>
    </lineage>
</organism>
<feature type="domain" description="Secretin/TonB short N-terminal" evidence="18">
    <location>
        <begin position="57"/>
        <end position="107"/>
    </location>
</feature>
<dbReference type="RefSeq" id="WP_182325287.1">
    <property type="nucleotide sequence ID" value="NZ_CP058554.1"/>
</dbReference>
<dbReference type="InterPro" id="IPR010917">
    <property type="entry name" value="TonB_rcpt_CS"/>
</dbReference>
<keyword evidence="8" id="KW-0408">Iron</keyword>
<name>A0A7G5EM56_9BURK</name>
<keyword evidence="7 17" id="KW-0732">Signal</keyword>
<dbReference type="GO" id="GO:0038023">
    <property type="term" value="F:signaling receptor activity"/>
    <property type="evidence" value="ECO:0007669"/>
    <property type="project" value="InterPro"/>
</dbReference>
<dbReference type="InterPro" id="IPR010105">
    <property type="entry name" value="TonB_sidphr_rcpt"/>
</dbReference>
<keyword evidence="4 14" id="KW-1134">Transmembrane beta strand</keyword>
<evidence type="ECO:0000313" key="19">
    <source>
        <dbReference type="EMBL" id="QMV75081.1"/>
    </source>
</evidence>
<protein>
    <submittedName>
        <fullName evidence="19">TonB-dependent siderophore receptor</fullName>
    </submittedName>
</protein>
<keyword evidence="20" id="KW-1185">Reference proteome</keyword>
<evidence type="ECO:0000256" key="7">
    <source>
        <dbReference type="ARBA" id="ARBA00022729"/>
    </source>
</evidence>
<keyword evidence="6 14" id="KW-0812">Transmembrane</keyword>
<dbReference type="PANTHER" id="PTHR32552">
    <property type="entry name" value="FERRICHROME IRON RECEPTOR-RELATED"/>
    <property type="match status" value="1"/>
</dbReference>
<evidence type="ECO:0000256" key="4">
    <source>
        <dbReference type="ARBA" id="ARBA00022452"/>
    </source>
</evidence>
<dbReference type="InterPro" id="IPR011662">
    <property type="entry name" value="Secretin/TonB_short_N"/>
</dbReference>
<feature type="chain" id="PRO_5028845020" evidence="17">
    <location>
        <begin position="25"/>
        <end position="809"/>
    </location>
</feature>
<dbReference type="AlphaFoldDB" id="A0A7G5EM56"/>
<keyword evidence="11 14" id="KW-0472">Membrane</keyword>
<dbReference type="PROSITE" id="PS01156">
    <property type="entry name" value="TONB_DEPENDENT_REC_2"/>
    <property type="match status" value="1"/>
</dbReference>
<evidence type="ECO:0000256" key="10">
    <source>
        <dbReference type="ARBA" id="ARBA00023077"/>
    </source>
</evidence>
<dbReference type="CDD" id="cd01347">
    <property type="entry name" value="ligand_gated_channel"/>
    <property type="match status" value="1"/>
</dbReference>
<dbReference type="InterPro" id="IPR012910">
    <property type="entry name" value="Plug_dom"/>
</dbReference>
<dbReference type="InterPro" id="IPR039426">
    <property type="entry name" value="TonB-dep_rcpt-like"/>
</dbReference>
<dbReference type="Gene3D" id="2.170.130.10">
    <property type="entry name" value="TonB-dependent receptor, plug domain"/>
    <property type="match status" value="1"/>
</dbReference>
<evidence type="ECO:0000256" key="17">
    <source>
        <dbReference type="SAM" id="SignalP"/>
    </source>
</evidence>
<keyword evidence="13 14" id="KW-0998">Cell outer membrane</keyword>
<dbReference type="PANTHER" id="PTHR32552:SF74">
    <property type="entry name" value="HYDROXAMATE SIDEROPHORE RECEPTOR FHUE"/>
    <property type="match status" value="1"/>
</dbReference>
<dbReference type="InterPro" id="IPR036942">
    <property type="entry name" value="Beta-barrel_TonB_sf"/>
</dbReference>
<dbReference type="Pfam" id="PF07715">
    <property type="entry name" value="Plug"/>
    <property type="match status" value="1"/>
</dbReference>
<dbReference type="SUPFAM" id="SSF56935">
    <property type="entry name" value="Porins"/>
    <property type="match status" value="1"/>
</dbReference>
<feature type="short sequence motif" description="TonB C-terminal box" evidence="15">
    <location>
        <begin position="792"/>
        <end position="809"/>
    </location>
</feature>
<evidence type="ECO:0000256" key="13">
    <source>
        <dbReference type="ARBA" id="ARBA00023237"/>
    </source>
</evidence>
<sequence>MSRLPFHPLPLVVSLMLAGATAQAQTPAAAAPAVVDIRIAAQPLSQALDTLARQAKLELMVQPALVQGKSAPAVQGRLSARQALDQLLAGSGLYAELEGNAVIVRRLDAGAQNLTLAPVVVTATAEQSASTEQTGAYTSRAVTVGKGTQSLKDIPQSISVVTRQLMDDQNITSVYDALASTTGITLAQSPQGGKYIYSRGFDLTTVQYDGVPLNRGIYGRASNYSASMVMIDRAEVLRGAAGLLQGEGSPGGAVNLVRKRPLDSDSTSVEARAGSWDRYGVQFDANRLLNADGSLRGRLVVDHEDQHSFIDYVNRRNTSLYGTLEYDLSPDTQINIGASSEEVQGRPSMNGLPRYTTGADAQLPRSTFLGATWNRQKSTNRGVFFDVAHQLNEDWKLKVAGLYMKEEHDMKYAGVNRAINPALMQSANIVAHSTAELETSGLDAHITGGFSALGRRHELISGLNYTRTTNDTVYGFKTNYNIFNLGSYDPDMREPDDAEIYSGTREARQGLARQVGIYNAVRLQLADPLKLVLGARVSWFHTDWDTVTTGASPSTSTTQSRENAKFNPYAGLIYAINPQWSAYVSYADIFKPQTEQNAAGALLKPMVGSNYEAGLKGELMDGKLNTAFAVFRIDQKNRAQEDYSTSPTCRNDYYCYTDTGEVRSQGFDAEVSGELQRGWNLFAGYTYNHTKYLKDVSSEGQVFSSYTPKHLLRVWSSYQLSGALQGFTVGGGVNAQSASFRQIGSVRAVNSGRAVWSAMLKYQINRQWQATLNLNNVFDKRYYSSVTALVNGNYYGDPRNAMLSLRGTF</sequence>
<comment type="subcellular location">
    <subcellularLocation>
        <location evidence="1 14">Cell outer membrane</location>
        <topology evidence="1 14">Multi-pass membrane protein</topology>
    </subcellularLocation>
</comment>
<evidence type="ECO:0000256" key="11">
    <source>
        <dbReference type="ARBA" id="ARBA00023136"/>
    </source>
</evidence>
<dbReference type="InterPro" id="IPR000531">
    <property type="entry name" value="Beta-barrel_TonB"/>
</dbReference>
<dbReference type="GO" id="GO:0015344">
    <property type="term" value="F:siderophore uptake transmembrane transporter activity"/>
    <property type="evidence" value="ECO:0007669"/>
    <property type="project" value="TreeGrafter"/>
</dbReference>
<evidence type="ECO:0000256" key="8">
    <source>
        <dbReference type="ARBA" id="ARBA00023004"/>
    </source>
</evidence>
<evidence type="ECO:0000256" key="9">
    <source>
        <dbReference type="ARBA" id="ARBA00023065"/>
    </source>
</evidence>
<dbReference type="EMBL" id="CP058554">
    <property type="protein sequence ID" value="QMV75081.1"/>
    <property type="molecule type" value="Genomic_DNA"/>
</dbReference>
<gene>
    <name evidence="19" type="ORF">HS961_20780</name>
</gene>